<dbReference type="GO" id="GO:0051082">
    <property type="term" value="F:unfolded protein binding"/>
    <property type="evidence" value="ECO:0007669"/>
    <property type="project" value="TreeGrafter"/>
</dbReference>
<evidence type="ECO:0000256" key="3">
    <source>
        <dbReference type="RuleBase" id="RU003616"/>
    </source>
</evidence>
<organism evidence="6 7">
    <name type="scientific">Hermetia illucens</name>
    <name type="common">Black soldier fly</name>
    <dbReference type="NCBI Taxonomy" id="343691"/>
    <lineage>
        <taxon>Eukaryota</taxon>
        <taxon>Metazoa</taxon>
        <taxon>Ecdysozoa</taxon>
        <taxon>Arthropoda</taxon>
        <taxon>Hexapoda</taxon>
        <taxon>Insecta</taxon>
        <taxon>Pterygota</taxon>
        <taxon>Neoptera</taxon>
        <taxon>Endopterygota</taxon>
        <taxon>Diptera</taxon>
        <taxon>Brachycera</taxon>
        <taxon>Stratiomyomorpha</taxon>
        <taxon>Stratiomyidae</taxon>
        <taxon>Hermetiinae</taxon>
        <taxon>Hermetia</taxon>
    </lineage>
</organism>
<dbReference type="GO" id="GO:0009408">
    <property type="term" value="P:response to heat"/>
    <property type="evidence" value="ECO:0007669"/>
    <property type="project" value="TreeGrafter"/>
</dbReference>
<dbReference type="InterPro" id="IPR002068">
    <property type="entry name" value="A-crystallin/Hsp20_dom"/>
</dbReference>
<dbReference type="OrthoDB" id="1431247at2759"/>
<dbReference type="InParanoid" id="A0A7R8UKY4"/>
<proteinExistence type="inferred from homology"/>
<sequence>MSLIPLLFGHDPCELYRPRYNYNLFGVTPREVRELVLFPRLSNLARESGADSFPATTVGKDGFQACIDVQQFKPNEITVKTIDNTVVVEANHEERPDEHGYISRHFVRKYVLPPGYDSQQVTSTLSSDGVLTVKAPPPKKDSASNERVIQIEQTGPAHLNVKKNEAINGEK</sequence>
<gene>
    <name evidence="6" type="ORF">HERILL_LOCUS5753</name>
</gene>
<dbReference type="GO" id="GO:0042026">
    <property type="term" value="P:protein refolding"/>
    <property type="evidence" value="ECO:0007669"/>
    <property type="project" value="TreeGrafter"/>
</dbReference>
<dbReference type="GO" id="GO:0005737">
    <property type="term" value="C:cytoplasm"/>
    <property type="evidence" value="ECO:0007669"/>
    <property type="project" value="TreeGrafter"/>
</dbReference>
<protein>
    <recommendedName>
        <fullName evidence="5">SHSP domain-containing protein</fullName>
    </recommendedName>
</protein>
<dbReference type="EMBL" id="LR899010">
    <property type="protein sequence ID" value="CAD7082742.1"/>
    <property type="molecule type" value="Genomic_DNA"/>
</dbReference>
<dbReference type="Proteomes" id="UP000594454">
    <property type="component" value="Chromosome 2"/>
</dbReference>
<keyword evidence="7" id="KW-1185">Reference proteome</keyword>
<accession>A0A7R8UKY4</accession>
<dbReference type="SUPFAM" id="SSF49764">
    <property type="entry name" value="HSP20-like chaperones"/>
    <property type="match status" value="1"/>
</dbReference>
<dbReference type="InterPro" id="IPR008978">
    <property type="entry name" value="HSP20-like_chaperone"/>
</dbReference>
<dbReference type="PANTHER" id="PTHR45640:SF13">
    <property type="entry name" value="HEAT SHOCK PROTEIN 22-RELATED"/>
    <property type="match status" value="1"/>
</dbReference>
<dbReference type="PANTHER" id="PTHR45640">
    <property type="entry name" value="HEAT SHOCK PROTEIN HSP-12.2-RELATED"/>
    <property type="match status" value="1"/>
</dbReference>
<dbReference type="GO" id="GO:0005634">
    <property type="term" value="C:nucleus"/>
    <property type="evidence" value="ECO:0007669"/>
    <property type="project" value="TreeGrafter"/>
</dbReference>
<evidence type="ECO:0000256" key="1">
    <source>
        <dbReference type="ARBA" id="ARBA00023016"/>
    </source>
</evidence>
<evidence type="ECO:0000313" key="7">
    <source>
        <dbReference type="Proteomes" id="UP000594454"/>
    </source>
</evidence>
<feature type="domain" description="SHSP" evidence="5">
    <location>
        <begin position="44"/>
        <end position="154"/>
    </location>
</feature>
<comment type="similarity">
    <text evidence="2 3">Belongs to the small heat shock protein (HSP20) family.</text>
</comment>
<reference evidence="6 7" key="1">
    <citation type="submission" date="2020-11" db="EMBL/GenBank/DDBJ databases">
        <authorList>
            <person name="Wallbank WR R."/>
            <person name="Pardo Diaz C."/>
            <person name="Kozak K."/>
            <person name="Martin S."/>
            <person name="Jiggins C."/>
            <person name="Moest M."/>
            <person name="Warren A I."/>
            <person name="Generalovic N T."/>
            <person name="Byers J.R.P. K."/>
            <person name="Montejo-Kovacevich G."/>
            <person name="Yen C E."/>
        </authorList>
    </citation>
    <scope>NUCLEOTIDE SEQUENCE [LARGE SCALE GENOMIC DNA]</scope>
</reference>
<evidence type="ECO:0000256" key="4">
    <source>
        <dbReference type="SAM" id="MobiDB-lite"/>
    </source>
</evidence>
<dbReference type="Gene3D" id="2.60.40.790">
    <property type="match status" value="1"/>
</dbReference>
<dbReference type="PROSITE" id="PS01031">
    <property type="entry name" value="SHSP"/>
    <property type="match status" value="1"/>
</dbReference>
<dbReference type="InterPro" id="IPR001436">
    <property type="entry name" value="Alpha-crystallin/sHSP_animal"/>
</dbReference>
<keyword evidence="1" id="KW-0346">Stress response</keyword>
<dbReference type="Pfam" id="PF00011">
    <property type="entry name" value="HSP20"/>
    <property type="match status" value="1"/>
</dbReference>
<evidence type="ECO:0000256" key="2">
    <source>
        <dbReference type="PROSITE-ProRule" id="PRU00285"/>
    </source>
</evidence>
<dbReference type="AlphaFoldDB" id="A0A7R8UKY4"/>
<dbReference type="CDD" id="cd06526">
    <property type="entry name" value="metazoan_ACD"/>
    <property type="match status" value="1"/>
</dbReference>
<evidence type="ECO:0000313" key="6">
    <source>
        <dbReference type="EMBL" id="CAD7082742.1"/>
    </source>
</evidence>
<dbReference type="PRINTS" id="PR00299">
    <property type="entry name" value="ACRYSTALLIN"/>
</dbReference>
<feature type="region of interest" description="Disordered" evidence="4">
    <location>
        <begin position="123"/>
        <end position="146"/>
    </location>
</feature>
<dbReference type="OMA" id="NHEERPD"/>
<name>A0A7R8UKY4_HERIL</name>
<evidence type="ECO:0000259" key="5">
    <source>
        <dbReference type="PROSITE" id="PS01031"/>
    </source>
</evidence>